<dbReference type="AlphaFoldDB" id="A0A4R1RR65"/>
<dbReference type="InterPro" id="IPR012347">
    <property type="entry name" value="Ferritin-like"/>
</dbReference>
<name>A0A4R1RR65_9FLAO</name>
<sequence>MFFSLLYCSVDVKSIRIVKKFIESAKLKIICMKSSEKILSKLNNLLIMNYEIEKVYLEALDLTTDDNLKSFFRKRGFEGNEFGRQLRGEIEKLDGKPKQLEKLSGNFGRILTNFKNYMSLNLQSDLLEEIYRLKQASIEKYNALLREINLPLSTCKTLIKQRDSIFSHMNAMKRKEQFVV</sequence>
<evidence type="ECO:0000313" key="2">
    <source>
        <dbReference type="EMBL" id="TCL68759.1"/>
    </source>
</evidence>
<comment type="caution">
    <text evidence="2">The sequence shown here is derived from an EMBL/GenBank/DDBJ whole genome shotgun (WGS) entry which is preliminary data.</text>
</comment>
<dbReference type="Proteomes" id="UP000295455">
    <property type="component" value="Unassembled WGS sequence"/>
</dbReference>
<evidence type="ECO:0000313" key="3">
    <source>
        <dbReference type="Proteomes" id="UP000295455"/>
    </source>
</evidence>
<accession>A0A4R1RR65</accession>
<gene>
    <name evidence="2" type="ORF">EV196_101180</name>
</gene>
<proteinExistence type="predicted"/>
<organism evidence="2 3">
    <name type="scientific">Mariniflexile fucanivorans</name>
    <dbReference type="NCBI Taxonomy" id="264023"/>
    <lineage>
        <taxon>Bacteria</taxon>
        <taxon>Pseudomonadati</taxon>
        <taxon>Bacteroidota</taxon>
        <taxon>Flavobacteriia</taxon>
        <taxon>Flavobacteriales</taxon>
        <taxon>Flavobacteriaceae</taxon>
        <taxon>Mariniflexile</taxon>
    </lineage>
</organism>
<reference evidence="2 3" key="1">
    <citation type="submission" date="2019-03" db="EMBL/GenBank/DDBJ databases">
        <title>Genomic Encyclopedia of Type Strains, Phase IV (KMG-IV): sequencing the most valuable type-strain genomes for metagenomic binning, comparative biology and taxonomic classification.</title>
        <authorList>
            <person name="Goeker M."/>
        </authorList>
    </citation>
    <scope>NUCLEOTIDE SEQUENCE [LARGE SCALE GENOMIC DNA]</scope>
    <source>
        <strain evidence="2 3">DSM 18792</strain>
    </source>
</reference>
<protein>
    <submittedName>
        <fullName evidence="2">Uncharacterized protein (TIGR02284 family)</fullName>
    </submittedName>
</protein>
<evidence type="ECO:0000259" key="1">
    <source>
        <dbReference type="Pfam" id="PF09537"/>
    </source>
</evidence>
<dbReference type="InterPro" id="IPR019052">
    <property type="entry name" value="DUF2383"/>
</dbReference>
<keyword evidence="3" id="KW-1185">Reference proteome</keyword>
<dbReference type="Gene3D" id="1.20.1260.10">
    <property type="match status" value="1"/>
</dbReference>
<dbReference type="Pfam" id="PF09537">
    <property type="entry name" value="DUF2383"/>
    <property type="match status" value="1"/>
</dbReference>
<dbReference type="EMBL" id="SLUP01000001">
    <property type="protein sequence ID" value="TCL68759.1"/>
    <property type="molecule type" value="Genomic_DNA"/>
</dbReference>
<feature type="domain" description="DUF2383" evidence="1">
    <location>
        <begin position="38"/>
        <end position="146"/>
    </location>
</feature>